<dbReference type="GO" id="GO:0071011">
    <property type="term" value="C:precatalytic spliceosome"/>
    <property type="evidence" value="ECO:0007669"/>
    <property type="project" value="TreeGrafter"/>
</dbReference>
<comment type="caution">
    <text evidence="2">The sequence shown here is derived from an EMBL/GenBank/DDBJ whole genome shotgun (WGS) entry which is preliminary data.</text>
</comment>
<evidence type="ECO:0000259" key="1">
    <source>
        <dbReference type="PROSITE" id="PS51703"/>
    </source>
</evidence>
<dbReference type="InterPro" id="IPR003604">
    <property type="entry name" value="Matrin/U1-like-C_Znf_C2H2"/>
</dbReference>
<dbReference type="GO" id="GO:0008270">
    <property type="term" value="F:zinc ion binding"/>
    <property type="evidence" value="ECO:0007669"/>
    <property type="project" value="InterPro"/>
</dbReference>
<dbReference type="AlphaFoldDB" id="A0AA36G8T3"/>
<feature type="non-terminal residue" evidence="2">
    <location>
        <position position="782"/>
    </location>
</feature>
<name>A0AA36G8T3_9BILA</name>
<dbReference type="SMART" id="SM00451">
    <property type="entry name" value="ZnF_U1"/>
    <property type="match status" value="3"/>
</dbReference>
<dbReference type="InterPro" id="IPR043519">
    <property type="entry name" value="NT_sf"/>
</dbReference>
<dbReference type="Gene3D" id="3.30.160.60">
    <property type="entry name" value="Classic Zinc Finger"/>
    <property type="match status" value="3"/>
</dbReference>
<dbReference type="GO" id="GO:0003727">
    <property type="term" value="F:single-stranded RNA binding"/>
    <property type="evidence" value="ECO:0007669"/>
    <property type="project" value="TreeGrafter"/>
</dbReference>
<dbReference type="EMBL" id="CATQJA010002665">
    <property type="protein sequence ID" value="CAJ0583475.1"/>
    <property type="molecule type" value="Genomic_DNA"/>
</dbReference>
<dbReference type="PANTHER" id="PTHR45762:SF3">
    <property type="entry name" value="ZINC-FINGER PROTEIN AT 72D, ISOFORM B"/>
    <property type="match status" value="1"/>
</dbReference>
<dbReference type="PROSITE" id="PS00028">
    <property type="entry name" value="ZINC_FINGER_C2H2_1"/>
    <property type="match status" value="2"/>
</dbReference>
<dbReference type="Pfam" id="PF07528">
    <property type="entry name" value="DZF_N"/>
    <property type="match status" value="1"/>
</dbReference>
<dbReference type="Proteomes" id="UP001177023">
    <property type="component" value="Unassembled WGS sequence"/>
</dbReference>
<organism evidence="2 3">
    <name type="scientific">Mesorhabditis spiculigera</name>
    <dbReference type="NCBI Taxonomy" id="96644"/>
    <lineage>
        <taxon>Eukaryota</taxon>
        <taxon>Metazoa</taxon>
        <taxon>Ecdysozoa</taxon>
        <taxon>Nematoda</taxon>
        <taxon>Chromadorea</taxon>
        <taxon>Rhabditida</taxon>
        <taxon>Rhabditina</taxon>
        <taxon>Rhabditomorpha</taxon>
        <taxon>Rhabditoidea</taxon>
        <taxon>Rhabditidae</taxon>
        <taxon>Mesorhabditinae</taxon>
        <taxon>Mesorhabditis</taxon>
    </lineage>
</organism>
<accession>A0AA36G8T3</accession>
<evidence type="ECO:0000313" key="3">
    <source>
        <dbReference type="Proteomes" id="UP001177023"/>
    </source>
</evidence>
<dbReference type="Pfam" id="PF20965">
    <property type="entry name" value="DZF_C"/>
    <property type="match status" value="1"/>
</dbReference>
<dbReference type="SUPFAM" id="SSF57667">
    <property type="entry name" value="beta-beta-alpha zinc fingers"/>
    <property type="match status" value="3"/>
</dbReference>
<dbReference type="InterPro" id="IPR036236">
    <property type="entry name" value="Znf_C2H2_sf"/>
</dbReference>
<dbReference type="InterPro" id="IPR049402">
    <property type="entry name" value="DZF_dom_C"/>
</dbReference>
<reference evidence="2" key="1">
    <citation type="submission" date="2023-06" db="EMBL/GenBank/DDBJ databases">
        <authorList>
            <person name="Delattre M."/>
        </authorList>
    </citation>
    <scope>NUCLEOTIDE SEQUENCE</scope>
    <source>
        <strain evidence="2">AF72</strain>
    </source>
</reference>
<gene>
    <name evidence="2" type="ORF">MSPICULIGERA_LOCUS21554</name>
</gene>
<dbReference type="Gene3D" id="1.10.1410.40">
    <property type="match status" value="1"/>
</dbReference>
<dbReference type="Pfam" id="PF12874">
    <property type="entry name" value="zf-met"/>
    <property type="match status" value="3"/>
</dbReference>
<dbReference type="SMART" id="SM00355">
    <property type="entry name" value="ZnF_C2H2"/>
    <property type="match status" value="3"/>
</dbReference>
<sequence length="782" mass="85968">MYGYDQYASYGAQATQAMANAAYNAAAASQQMQQAAQFQAPNFVSVLGDYSGAAHYNYAPPAATLQYQGYQTYQPQPFQNPLAQAQGFAQATGPPALAAYANAQAVAKFGATTAHKPPPQLGQPNFFESTVNTAVTSYLQSKATGQTNQWMNKKNPPGMKPMPPKSRFNGTSGNTGPPAQQFYCETCKISCAGPQTFKEHNDGQKHKKKLALASGEDKVTLPRNKVSFRCDLCNVTCTGQDSYNSHIKGSKHQKAVQTCKKMGKVVPQDQPTIIPPSQMGGAKAVPAPEQATAKKAVAASAISFVQSGALSTTGAAEDKKKACEEAVSSAGPPALDREVQALLDAEQSLKPIGEEFVEDQRDHTGKVIQFLCKLCDCKFSDPNAKDIHLKGRRHRLQYKVKVNPSIEVDIKMNPKSKNKSVNVLPRAVHMPYTNYTFQPYGDKTECTDDSLVMTKHNLIYPDEEMLRFIEHIVVNIEKALKNVSDELLERLATKNKVELKDANDMRTLKGVTRVTALAKQLVLKEDREVEVVLLMSTYPTEVMLREVSELIQKHCQPVPFGGQPVPVKTENQISQASILVSAGTAPLKCRISMTSPVARENDPANFAQWKPGGGLPLEKCLKSLAKIRHTKWFQARCPNLQSCQIVQRLLRDLRIRLPAWAILDEWSTELLVERVLASSEARLSPGNALRRVFEAISCGLLLKNGPGLEDPCEKEKTCALAYLTSQQREDITCSAQHALRLIVFKRMTTVLGIEDVVVAAGADRKRHLEEDQDGAVKRERKD</sequence>
<evidence type="ECO:0000313" key="2">
    <source>
        <dbReference type="EMBL" id="CAJ0583475.1"/>
    </source>
</evidence>
<dbReference type="InterPro" id="IPR049401">
    <property type="entry name" value="DZF_dom_N"/>
</dbReference>
<dbReference type="InterPro" id="IPR006561">
    <property type="entry name" value="DZF_dom"/>
</dbReference>
<protein>
    <recommendedName>
        <fullName evidence="1">DZF domain-containing protein</fullName>
    </recommendedName>
</protein>
<dbReference type="InterPro" id="IPR013087">
    <property type="entry name" value="Znf_C2H2_type"/>
</dbReference>
<feature type="domain" description="DZF" evidence="1">
    <location>
        <begin position="426"/>
        <end position="782"/>
    </location>
</feature>
<dbReference type="Gene3D" id="3.30.460.10">
    <property type="entry name" value="Beta Polymerase, domain 2"/>
    <property type="match status" value="1"/>
</dbReference>
<proteinExistence type="predicted"/>
<dbReference type="PROSITE" id="PS51703">
    <property type="entry name" value="DZF"/>
    <property type="match status" value="1"/>
</dbReference>
<keyword evidence="3" id="KW-1185">Reference proteome</keyword>
<dbReference type="FunFam" id="1.10.1410.40:FF:000001">
    <property type="entry name" value="interleukin enhancer-binding factor 3 isoform X1"/>
    <property type="match status" value="1"/>
</dbReference>
<dbReference type="GO" id="GO:0003725">
    <property type="term" value="F:double-stranded RNA binding"/>
    <property type="evidence" value="ECO:0007669"/>
    <property type="project" value="TreeGrafter"/>
</dbReference>
<dbReference type="PANTHER" id="PTHR45762">
    <property type="entry name" value="ZINC FINGER RNA-BINDING PROTEIN"/>
    <property type="match status" value="1"/>
</dbReference>
<dbReference type="SMART" id="SM00572">
    <property type="entry name" value="DZF"/>
    <property type="match status" value="1"/>
</dbReference>